<dbReference type="AlphaFoldDB" id="A0A1I2UBN8"/>
<accession>A0A1I2UBN8</accession>
<dbReference type="InterPro" id="IPR039422">
    <property type="entry name" value="MarR/SlyA-like"/>
</dbReference>
<organism evidence="2 3">
    <name type="scientific">Corynebacterium spheniscorum</name>
    <dbReference type="NCBI Taxonomy" id="185761"/>
    <lineage>
        <taxon>Bacteria</taxon>
        <taxon>Bacillati</taxon>
        <taxon>Actinomycetota</taxon>
        <taxon>Actinomycetes</taxon>
        <taxon>Mycobacteriales</taxon>
        <taxon>Corynebacteriaceae</taxon>
        <taxon>Corynebacterium</taxon>
    </lineage>
</organism>
<sequence>MAPNTAPNTDFIAAAKTNWEKHGWGDAASGMATLTSVVRVAQMMRTRCEQTLAPFGISFARYELLTLLHFTRHGALPMSKISERLQVHPASVTHTVARLERDGLVRRGSSAEDKRVILVSITDQGIALVKAATPELNAVFRNLGLTKDAQEDLYQICSDFRRIAGDF</sequence>
<keyword evidence="3" id="KW-1185">Reference proteome</keyword>
<name>A0A1I2UBN8_9CORY</name>
<proteinExistence type="predicted"/>
<dbReference type="CDD" id="cd00090">
    <property type="entry name" value="HTH_ARSR"/>
    <property type="match status" value="1"/>
</dbReference>
<dbReference type="Gene3D" id="1.10.10.10">
    <property type="entry name" value="Winged helix-like DNA-binding domain superfamily/Winged helix DNA-binding domain"/>
    <property type="match status" value="1"/>
</dbReference>
<dbReference type="PANTHER" id="PTHR33164">
    <property type="entry name" value="TRANSCRIPTIONAL REGULATOR, MARR FAMILY"/>
    <property type="match status" value="1"/>
</dbReference>
<dbReference type="GO" id="GO:0003700">
    <property type="term" value="F:DNA-binding transcription factor activity"/>
    <property type="evidence" value="ECO:0007669"/>
    <property type="project" value="InterPro"/>
</dbReference>
<dbReference type="RefSeq" id="WP_395891003.1">
    <property type="nucleotide sequence ID" value="NZ_FOPJ01000012.1"/>
</dbReference>
<dbReference type="InterPro" id="IPR036388">
    <property type="entry name" value="WH-like_DNA-bd_sf"/>
</dbReference>
<gene>
    <name evidence="2" type="ORF">SAMN05660282_01791</name>
</gene>
<dbReference type="SUPFAM" id="SSF46785">
    <property type="entry name" value="Winged helix' DNA-binding domain"/>
    <property type="match status" value="1"/>
</dbReference>
<dbReference type="Proteomes" id="UP000199065">
    <property type="component" value="Unassembled WGS sequence"/>
</dbReference>
<dbReference type="Pfam" id="PF01047">
    <property type="entry name" value="MarR"/>
    <property type="match status" value="1"/>
</dbReference>
<keyword evidence="2" id="KW-0238">DNA-binding</keyword>
<dbReference type="GO" id="GO:0003677">
    <property type="term" value="F:DNA binding"/>
    <property type="evidence" value="ECO:0007669"/>
    <property type="project" value="UniProtKB-KW"/>
</dbReference>
<evidence type="ECO:0000259" key="1">
    <source>
        <dbReference type="PROSITE" id="PS50995"/>
    </source>
</evidence>
<dbReference type="InterPro" id="IPR011991">
    <property type="entry name" value="ArsR-like_HTH"/>
</dbReference>
<dbReference type="GO" id="GO:0006950">
    <property type="term" value="P:response to stress"/>
    <property type="evidence" value="ECO:0007669"/>
    <property type="project" value="TreeGrafter"/>
</dbReference>
<dbReference type="SMART" id="SM00347">
    <property type="entry name" value="HTH_MARR"/>
    <property type="match status" value="1"/>
</dbReference>
<dbReference type="PANTHER" id="PTHR33164:SF101">
    <property type="entry name" value="TRANSCRIPTIONAL REPRESSOR MPRA"/>
    <property type="match status" value="1"/>
</dbReference>
<dbReference type="STRING" id="185761.SAMN05660282_01791"/>
<dbReference type="InterPro" id="IPR036390">
    <property type="entry name" value="WH_DNA-bd_sf"/>
</dbReference>
<feature type="domain" description="HTH marR-type" evidence="1">
    <location>
        <begin position="30"/>
        <end position="162"/>
    </location>
</feature>
<reference evidence="2 3" key="1">
    <citation type="submission" date="2016-10" db="EMBL/GenBank/DDBJ databases">
        <authorList>
            <person name="de Groot N.N."/>
        </authorList>
    </citation>
    <scope>NUCLEOTIDE SEQUENCE [LARGE SCALE GENOMIC DNA]</scope>
    <source>
        <strain>J11</strain>
        <strain evidence="3">PG 39</strain>
    </source>
</reference>
<evidence type="ECO:0000313" key="3">
    <source>
        <dbReference type="Proteomes" id="UP000199065"/>
    </source>
</evidence>
<evidence type="ECO:0000313" key="2">
    <source>
        <dbReference type="EMBL" id="SFG73789.1"/>
    </source>
</evidence>
<dbReference type="PROSITE" id="PS50995">
    <property type="entry name" value="HTH_MARR_2"/>
    <property type="match status" value="1"/>
</dbReference>
<dbReference type="PRINTS" id="PR00598">
    <property type="entry name" value="HTHMARR"/>
</dbReference>
<protein>
    <submittedName>
        <fullName evidence="2">DNA-binding transcriptional regulator, MarR family</fullName>
    </submittedName>
</protein>
<dbReference type="EMBL" id="FOPJ01000012">
    <property type="protein sequence ID" value="SFG73789.1"/>
    <property type="molecule type" value="Genomic_DNA"/>
</dbReference>
<dbReference type="InterPro" id="IPR000835">
    <property type="entry name" value="HTH_MarR-typ"/>
</dbReference>